<protein>
    <submittedName>
        <fullName evidence="4">S9 family peptidase</fullName>
    </submittedName>
</protein>
<dbReference type="PANTHER" id="PTHR42776">
    <property type="entry name" value="SERINE PEPTIDASE S9 FAMILY MEMBER"/>
    <property type="match status" value="1"/>
</dbReference>
<comment type="caution">
    <text evidence="4">The sequence shown here is derived from an EMBL/GenBank/DDBJ whole genome shotgun (WGS) entry which is preliminary data.</text>
</comment>
<dbReference type="RefSeq" id="WP_135994933.1">
    <property type="nucleotide sequence ID" value="NZ_CP071057.1"/>
</dbReference>
<dbReference type="Pfam" id="PF00326">
    <property type="entry name" value="Peptidase_S9"/>
    <property type="match status" value="1"/>
</dbReference>
<evidence type="ECO:0000259" key="3">
    <source>
        <dbReference type="Pfam" id="PF00326"/>
    </source>
</evidence>
<name>A0A4S2H4A1_9PROT</name>
<keyword evidence="1" id="KW-0378">Hydrolase</keyword>
<proteinExistence type="predicted"/>
<dbReference type="AlphaFoldDB" id="A0A4S2H4A1"/>
<dbReference type="SUPFAM" id="SSF82171">
    <property type="entry name" value="DPP6 N-terminal domain-like"/>
    <property type="match status" value="1"/>
</dbReference>
<dbReference type="GO" id="GO:0006508">
    <property type="term" value="P:proteolysis"/>
    <property type="evidence" value="ECO:0007669"/>
    <property type="project" value="InterPro"/>
</dbReference>
<dbReference type="Gene3D" id="3.40.50.1820">
    <property type="entry name" value="alpha/beta hydrolase"/>
    <property type="match status" value="1"/>
</dbReference>
<reference evidence="4 5" key="1">
    <citation type="journal article" date="2017" name="Int. J. Syst. Evol. Microbiol.">
        <title>Marinicauda algicola sp. nov., isolated from a marine red alga Rhodosorus marinus.</title>
        <authorList>
            <person name="Jeong S.E."/>
            <person name="Jeon S.H."/>
            <person name="Chun B.H."/>
            <person name="Kim D.W."/>
            <person name="Jeon C.O."/>
        </authorList>
    </citation>
    <scope>NUCLEOTIDE SEQUENCE [LARGE SCALE GENOMIC DNA]</scope>
    <source>
        <strain evidence="4 5">JCM 31718</strain>
    </source>
</reference>
<evidence type="ECO:0000313" key="5">
    <source>
        <dbReference type="Proteomes" id="UP000308054"/>
    </source>
</evidence>
<feature type="chain" id="PRO_5021017659" evidence="2">
    <location>
        <begin position="21"/>
        <end position="683"/>
    </location>
</feature>
<gene>
    <name evidence="4" type="ORF">E5163_04760</name>
</gene>
<organism evidence="4 5">
    <name type="scientific">Marinicauda algicola</name>
    <dbReference type="NCBI Taxonomy" id="2029849"/>
    <lineage>
        <taxon>Bacteria</taxon>
        <taxon>Pseudomonadati</taxon>
        <taxon>Pseudomonadota</taxon>
        <taxon>Alphaproteobacteria</taxon>
        <taxon>Maricaulales</taxon>
        <taxon>Maricaulaceae</taxon>
        <taxon>Marinicauda</taxon>
    </lineage>
</organism>
<dbReference type="InterPro" id="IPR001375">
    <property type="entry name" value="Peptidase_S9_cat"/>
</dbReference>
<feature type="signal peptide" evidence="2">
    <location>
        <begin position="1"/>
        <end position="20"/>
    </location>
</feature>
<dbReference type="SUPFAM" id="SSF53474">
    <property type="entry name" value="alpha/beta-Hydrolases"/>
    <property type="match status" value="1"/>
</dbReference>
<dbReference type="PANTHER" id="PTHR42776:SF27">
    <property type="entry name" value="DIPEPTIDYL PEPTIDASE FAMILY MEMBER 6"/>
    <property type="match status" value="1"/>
</dbReference>
<dbReference type="EMBL" id="SRXW01000001">
    <property type="protein sequence ID" value="TGY90434.1"/>
    <property type="molecule type" value="Genomic_DNA"/>
</dbReference>
<keyword evidence="2" id="KW-0732">Signal</keyword>
<sequence>MRHRPHIRHFAGLLAAGALAAGAQAQSPMEIEHLFEIGQVGSAALSPDGEHVAYALSDPRNIAEGEENGAADIHLWIGRRGQTPRAYVQGDITVSDVAWRPGAGTVTFTAKRGEDEHRALYEIDPQGGEAVRLFAHENDLSRYVWGPDGQTLYFVAEAKEEDEPFEDRGFDAYAYEEDPDYSYLWSVRFEDGQVGEPGRFDLDGDVSDIEMSHSGETIAVALAPTPLIDDFYMNRRWHIVETDGGEVRAVVETDGKIGQVAFSPDDSRLAFITGVDVNDPAAGTLAVVDASSGAYTLIARAAEQHVQDADWLDNDSILALAHVSTQSALVTYSVTGREERRVVQDDVVVRDFDLDHRSGRFAAIADSARHPREVFFGDRRGNLRRLHDHNPLLAGLQLGEQRVFSYEARDGVRIDGVLITPPGEAPEGGWPLILTVHGGPEAHDSDGWLTSYSDPGHIGAGDGYAVYYPNYRGSTGRGVDFAKAHQQDYAGTEFDDLVDAVDALAEAGIVDPDRAGITGGSYGGYASMWGATALSEHFAASVAFVGISDNISKFGTTDIPTEMYHVHARIWPWEDWRFFLERSPIFHVDKAQTPLLILHGEEDTRVHPSQSMELYRHMKVRTDTPVRLIFYPGEGHGNRGAAAQFDYAHRMMRWFDHYLMGEGGEPPAQELPLEELIGSEEEE</sequence>
<dbReference type="Proteomes" id="UP000308054">
    <property type="component" value="Unassembled WGS sequence"/>
</dbReference>
<accession>A0A4S2H4A1</accession>
<dbReference type="Gene3D" id="2.120.10.30">
    <property type="entry name" value="TolB, C-terminal domain"/>
    <property type="match status" value="2"/>
</dbReference>
<dbReference type="GO" id="GO:0004252">
    <property type="term" value="F:serine-type endopeptidase activity"/>
    <property type="evidence" value="ECO:0007669"/>
    <property type="project" value="TreeGrafter"/>
</dbReference>
<evidence type="ECO:0000256" key="1">
    <source>
        <dbReference type="ARBA" id="ARBA00022801"/>
    </source>
</evidence>
<evidence type="ECO:0000256" key="2">
    <source>
        <dbReference type="SAM" id="SignalP"/>
    </source>
</evidence>
<dbReference type="InterPro" id="IPR029058">
    <property type="entry name" value="AB_hydrolase_fold"/>
</dbReference>
<feature type="domain" description="Peptidase S9 prolyl oligopeptidase catalytic" evidence="3">
    <location>
        <begin position="460"/>
        <end position="659"/>
    </location>
</feature>
<evidence type="ECO:0000313" key="4">
    <source>
        <dbReference type="EMBL" id="TGY90434.1"/>
    </source>
</evidence>
<dbReference type="OrthoDB" id="1094230at2"/>
<keyword evidence="5" id="KW-1185">Reference proteome</keyword>
<dbReference type="InterPro" id="IPR011042">
    <property type="entry name" value="6-blade_b-propeller_TolB-like"/>
</dbReference>